<protein>
    <submittedName>
        <fullName evidence="1">Uncharacterized protein</fullName>
    </submittedName>
</protein>
<reference evidence="1 2" key="1">
    <citation type="submission" date="2023-11" db="EMBL/GenBank/DDBJ databases">
        <title>Halocaridina rubra genome assembly.</title>
        <authorList>
            <person name="Smith C."/>
        </authorList>
    </citation>
    <scope>NUCLEOTIDE SEQUENCE [LARGE SCALE GENOMIC DNA]</scope>
    <source>
        <strain evidence="1">EP-1</strain>
        <tissue evidence="1">Whole</tissue>
    </source>
</reference>
<comment type="caution">
    <text evidence="1">The sequence shown here is derived from an EMBL/GenBank/DDBJ whole genome shotgun (WGS) entry which is preliminary data.</text>
</comment>
<dbReference type="Proteomes" id="UP001381693">
    <property type="component" value="Unassembled WGS sequence"/>
</dbReference>
<proteinExistence type="predicted"/>
<evidence type="ECO:0000313" key="1">
    <source>
        <dbReference type="EMBL" id="KAK7074475.1"/>
    </source>
</evidence>
<dbReference type="EMBL" id="JAXCGZ010011575">
    <property type="protein sequence ID" value="KAK7074475.1"/>
    <property type="molecule type" value="Genomic_DNA"/>
</dbReference>
<name>A0AAN8WY43_HALRR</name>
<gene>
    <name evidence="1" type="ORF">SK128_022377</name>
</gene>
<feature type="non-terminal residue" evidence="1">
    <location>
        <position position="1"/>
    </location>
</feature>
<organism evidence="1 2">
    <name type="scientific">Halocaridina rubra</name>
    <name type="common">Hawaiian red shrimp</name>
    <dbReference type="NCBI Taxonomy" id="373956"/>
    <lineage>
        <taxon>Eukaryota</taxon>
        <taxon>Metazoa</taxon>
        <taxon>Ecdysozoa</taxon>
        <taxon>Arthropoda</taxon>
        <taxon>Crustacea</taxon>
        <taxon>Multicrustacea</taxon>
        <taxon>Malacostraca</taxon>
        <taxon>Eumalacostraca</taxon>
        <taxon>Eucarida</taxon>
        <taxon>Decapoda</taxon>
        <taxon>Pleocyemata</taxon>
        <taxon>Caridea</taxon>
        <taxon>Atyoidea</taxon>
        <taxon>Atyidae</taxon>
        <taxon>Halocaridina</taxon>
    </lineage>
</organism>
<dbReference type="AlphaFoldDB" id="A0AAN8WY43"/>
<keyword evidence="2" id="KW-1185">Reference proteome</keyword>
<evidence type="ECO:0000313" key="2">
    <source>
        <dbReference type="Proteomes" id="UP001381693"/>
    </source>
</evidence>
<accession>A0AAN8WY43</accession>
<sequence>TKAELRETEGAKLLTRTQSIEIERKDIAQRWEKHVFRTNRHSQAIDSRISHQGIPSEHSWIDRLGQPRGQSKCFPPRYRRKHVLQTTWLSMAVVLRVSHQGKLRKHKWIDRLGL</sequence>